<protein>
    <submittedName>
        <fullName evidence="1">Pyoverdine biosynthesis protein PvcA</fullName>
    </submittedName>
</protein>
<proteinExistence type="predicted"/>
<dbReference type="PATRIC" id="fig|458.5.peg.2477"/>
<name>A0A0W0XLP9_9GAMM</name>
<keyword evidence="2" id="KW-1185">Reference proteome</keyword>
<dbReference type="Pfam" id="PF05141">
    <property type="entry name" value="DIT1_PvcA"/>
    <property type="match status" value="1"/>
</dbReference>
<dbReference type="PANTHER" id="PTHR37285">
    <property type="entry name" value="SPORE WALL MATURATION PROTEIN DIT1"/>
    <property type="match status" value="1"/>
</dbReference>
<evidence type="ECO:0000313" key="2">
    <source>
        <dbReference type="Proteomes" id="UP000054608"/>
    </source>
</evidence>
<dbReference type="RefSeq" id="WP_058532361.1">
    <property type="nucleotide sequence ID" value="NZ_CAAAIN010000002.1"/>
</dbReference>
<evidence type="ECO:0000313" key="1">
    <source>
        <dbReference type="EMBL" id="KTD45577.1"/>
    </source>
</evidence>
<dbReference type="STRING" id="458.Lrub_2374"/>
<gene>
    <name evidence="1" type="ORF">Lrub_2374</name>
</gene>
<accession>A0A0W0XLP9</accession>
<dbReference type="Proteomes" id="UP000054608">
    <property type="component" value="Unassembled WGS sequence"/>
</dbReference>
<dbReference type="EMBL" id="LNYT01000022">
    <property type="protein sequence ID" value="KTD45577.1"/>
    <property type="molecule type" value="Genomic_DNA"/>
</dbReference>
<organism evidence="1 2">
    <name type="scientific">Legionella rubrilucens</name>
    <dbReference type="NCBI Taxonomy" id="458"/>
    <lineage>
        <taxon>Bacteria</taxon>
        <taxon>Pseudomonadati</taxon>
        <taxon>Pseudomonadota</taxon>
        <taxon>Gammaproteobacteria</taxon>
        <taxon>Legionellales</taxon>
        <taxon>Legionellaceae</taxon>
        <taxon>Legionella</taxon>
    </lineage>
</organism>
<sequence>MNNMNHDEVVNELTFLLMRHLRSSEEKHSACRKALCPCCQYYPRKYLALAVQKQWPLVMILPAFPAKSANREKTLSPYPDRGEIMGLSHLNTLCAAMQQIYCQDVRLIICSDGRVFNDLVLVSDEDVDIYQHGVKQIIKDYQLNHLSTFSLDDVYDLKAYGRMREQLMNEYAEPLPELLARLQRDAALVYQFNGIHRFIIEDQLALNPTLSKNQMRKQAKPIAYEVMRRSNAWSRLLANYFPQSLRLSIHPQPCGSDKLGIQFLPASNQWATPWHNVLLKKPEGWQLVKRQEAERLGARLNHDHYVLEAC</sequence>
<dbReference type="PANTHER" id="PTHR37285:SF5">
    <property type="entry name" value="SPORE WALL MATURATION PROTEIN DIT1"/>
    <property type="match status" value="1"/>
</dbReference>
<reference evidence="1 2" key="1">
    <citation type="submission" date="2015-11" db="EMBL/GenBank/DDBJ databases">
        <title>Genomic analysis of 38 Legionella species identifies large and diverse effector repertoires.</title>
        <authorList>
            <person name="Burstein D."/>
            <person name="Amaro F."/>
            <person name="Zusman T."/>
            <person name="Lifshitz Z."/>
            <person name="Cohen O."/>
            <person name="Gilbert J.A."/>
            <person name="Pupko T."/>
            <person name="Shuman H.A."/>
            <person name="Segal G."/>
        </authorList>
    </citation>
    <scope>NUCLEOTIDE SEQUENCE [LARGE SCALE GENOMIC DNA]</scope>
    <source>
        <strain evidence="1 2">WA-270A-C2</strain>
    </source>
</reference>
<dbReference type="InterPro" id="IPR007817">
    <property type="entry name" value="Isocyanide_synthase_DIT1"/>
</dbReference>
<dbReference type="AlphaFoldDB" id="A0A0W0XLP9"/>
<comment type="caution">
    <text evidence="1">The sequence shown here is derived from an EMBL/GenBank/DDBJ whole genome shotgun (WGS) entry which is preliminary data.</text>
</comment>